<dbReference type="InterPro" id="IPR014717">
    <property type="entry name" value="Transl_elong_EF1B/ribsomal_bS6"/>
</dbReference>
<dbReference type="Proteomes" id="UP000838100">
    <property type="component" value="Unassembled WGS sequence"/>
</dbReference>
<dbReference type="InterPro" id="IPR007445">
    <property type="entry name" value="PilO"/>
</dbReference>
<comment type="caution">
    <text evidence="3">The sequence shown here is derived from an EMBL/GenBank/DDBJ whole genome shotgun (WGS) entry which is preliminary data.</text>
</comment>
<evidence type="ECO:0000256" key="2">
    <source>
        <dbReference type="SAM" id="Phobius"/>
    </source>
</evidence>
<dbReference type="Gene3D" id="3.30.70.60">
    <property type="match status" value="1"/>
</dbReference>
<keyword evidence="1" id="KW-0175">Coiled coil</keyword>
<dbReference type="Pfam" id="PF04350">
    <property type="entry name" value="PilO"/>
    <property type="match status" value="1"/>
</dbReference>
<dbReference type="EMBL" id="CAKLPX010000002">
    <property type="protein sequence ID" value="CAH0991875.1"/>
    <property type="molecule type" value="Genomic_DNA"/>
</dbReference>
<keyword evidence="2" id="KW-1133">Transmembrane helix</keyword>
<name>A0ABM9AGJ9_9GAMM</name>
<evidence type="ECO:0000256" key="1">
    <source>
        <dbReference type="SAM" id="Coils"/>
    </source>
</evidence>
<dbReference type="PIRSF" id="PIRSF016482">
    <property type="entry name" value="PilO"/>
    <property type="match status" value="1"/>
</dbReference>
<keyword evidence="2" id="KW-0472">Membrane</keyword>
<accession>A0ABM9AGJ9</accession>
<feature type="transmembrane region" description="Helical" evidence="2">
    <location>
        <begin position="28"/>
        <end position="50"/>
    </location>
</feature>
<protein>
    <recommendedName>
        <fullName evidence="5">Pilus assembly protein PilP</fullName>
    </recommendedName>
</protein>
<proteinExistence type="predicted"/>
<evidence type="ECO:0008006" key="5">
    <source>
        <dbReference type="Google" id="ProtNLM"/>
    </source>
</evidence>
<dbReference type="Gene3D" id="1.10.287.540">
    <property type="entry name" value="Helix hairpin bin"/>
    <property type="match status" value="1"/>
</dbReference>
<dbReference type="RefSeq" id="WP_237444577.1">
    <property type="nucleotide sequence ID" value="NZ_CAKLPX010000002.1"/>
</dbReference>
<reference evidence="3" key="1">
    <citation type="submission" date="2021-12" db="EMBL/GenBank/DDBJ databases">
        <authorList>
            <person name="Rodrigo-Torres L."/>
            <person name="Arahal R. D."/>
            <person name="Lucena T."/>
        </authorList>
    </citation>
    <scope>NUCLEOTIDE SEQUENCE</scope>
    <source>
        <strain evidence="3">CECT 8267</strain>
    </source>
</reference>
<evidence type="ECO:0000313" key="3">
    <source>
        <dbReference type="EMBL" id="CAH0991875.1"/>
    </source>
</evidence>
<keyword evidence="2" id="KW-0812">Transmembrane</keyword>
<sequence length="200" mass="22831">MSFKESMESMQDFDINSLEFENVGIWPAPVKAVCWALCFVIVVAIGYFYVVSDLEDKLVREQNKEQKLKETFRKRAFEAANLESYRAQMVEIEENFGALLGQLPRDAEIPGLLEDITRVGNNNGLEFEKIDLQKEVPVEFYVRQPINISVTGSYHDFGTFVSGVSNLPRIVKLQNFVIEPLNDSGALTMNVLAETYRYKD</sequence>
<organism evidence="3 4">
    <name type="scientific">Sinobacterium norvegicum</name>
    <dbReference type="NCBI Taxonomy" id="1641715"/>
    <lineage>
        <taxon>Bacteria</taxon>
        <taxon>Pseudomonadati</taxon>
        <taxon>Pseudomonadota</taxon>
        <taxon>Gammaproteobacteria</taxon>
        <taxon>Cellvibrionales</taxon>
        <taxon>Spongiibacteraceae</taxon>
        <taxon>Sinobacterium</taxon>
    </lineage>
</organism>
<gene>
    <name evidence="3" type="ORF">SIN8267_01990</name>
</gene>
<dbReference type="PANTHER" id="PTHR39555:SF1">
    <property type="entry name" value="TYPE IV PILUS INNER MEMBRANE COMPONENT PILO"/>
    <property type="match status" value="1"/>
</dbReference>
<dbReference type="PANTHER" id="PTHR39555">
    <property type="entry name" value="FIMBRIAL ASSEMBLY PROTEIN PILO-LIKE PROTEIN-RELATED"/>
    <property type="match status" value="1"/>
</dbReference>
<feature type="coiled-coil region" evidence="1">
    <location>
        <begin position="51"/>
        <end position="95"/>
    </location>
</feature>
<keyword evidence="4" id="KW-1185">Reference proteome</keyword>
<evidence type="ECO:0000313" key="4">
    <source>
        <dbReference type="Proteomes" id="UP000838100"/>
    </source>
</evidence>